<feature type="domain" description="DUF8035" evidence="2">
    <location>
        <begin position="445"/>
        <end position="498"/>
    </location>
</feature>
<dbReference type="OrthoDB" id="5410752at2759"/>
<dbReference type="GeneID" id="66063056"/>
<evidence type="ECO:0000256" key="1">
    <source>
        <dbReference type="SAM" id="MobiDB-lite"/>
    </source>
</evidence>
<keyword evidence="4" id="KW-1185">Reference proteome</keyword>
<feature type="compositionally biased region" description="Basic and acidic residues" evidence="1">
    <location>
        <begin position="256"/>
        <end position="266"/>
    </location>
</feature>
<feature type="compositionally biased region" description="Basic and acidic residues" evidence="1">
    <location>
        <begin position="156"/>
        <end position="183"/>
    </location>
</feature>
<dbReference type="PANTHER" id="PTHR48125:SF12">
    <property type="entry name" value="AT HOOK TRANSCRIPTION FACTOR FAMILY-RELATED"/>
    <property type="match status" value="1"/>
</dbReference>
<evidence type="ECO:0000259" key="2">
    <source>
        <dbReference type="Pfam" id="PF26118"/>
    </source>
</evidence>
<feature type="region of interest" description="Disordered" evidence="1">
    <location>
        <begin position="1"/>
        <end position="279"/>
    </location>
</feature>
<protein>
    <recommendedName>
        <fullName evidence="2">DUF8035 domain-containing protein</fullName>
    </recommendedName>
</protein>
<feature type="compositionally biased region" description="Low complexity" evidence="1">
    <location>
        <begin position="141"/>
        <end position="155"/>
    </location>
</feature>
<feature type="compositionally biased region" description="Pro residues" evidence="1">
    <location>
        <begin position="228"/>
        <end position="237"/>
    </location>
</feature>
<feature type="compositionally biased region" description="Pro residues" evidence="1">
    <location>
        <begin position="185"/>
        <end position="202"/>
    </location>
</feature>
<dbReference type="RefSeq" id="XP_042995710.1">
    <property type="nucleotide sequence ID" value="XM_043139776.1"/>
</dbReference>
<feature type="compositionally biased region" description="Basic and acidic residues" evidence="1">
    <location>
        <begin position="82"/>
        <end position="93"/>
    </location>
</feature>
<feature type="compositionally biased region" description="Basic and acidic residues" evidence="1">
    <location>
        <begin position="7"/>
        <end position="16"/>
    </location>
</feature>
<dbReference type="KEGG" id="uvi:66063056"/>
<evidence type="ECO:0000313" key="3">
    <source>
        <dbReference type="EMBL" id="QUC18037.1"/>
    </source>
</evidence>
<feature type="compositionally biased region" description="Basic and acidic residues" evidence="1">
    <location>
        <begin position="102"/>
        <end position="140"/>
    </location>
</feature>
<proteinExistence type="predicted"/>
<sequence>MSQRGARVTEFEERDYYSAPRRSNPRFQDADPRTTRVMTRDPPSRKEFDQVDVRVRERESSRTPAFLREDARRAEAGPMVLRKRDVETWDRRPRSPSSPARVGEERLIRRPRSESPPHLHDHEHSRMRVVERERESERIRSPSVVRQRSPSGVVRFVERRPRSPSPVREHIHTRIVERQKQREPSPSPSPPPPPPPPPPPVVRGPIIEREVITHYTDIDHGVIRARAPSPPPLPPPRPHGRTRERETDIDISLSKNRTDVDVDIHRSTSRHRSKSRERRSDFHDDYLITSKDMKRLRIDDSGRGHRRSHSAAPPFSRLDDDEATEITGKIDSRGRMGEAWGGATKDWTIVDVPPGTERVLMDGVGGASTETNWSKYSGVRRTQFIPERDGAVVPAREPSPLPAAGSGNNHTSVAFYDHDREIDVDVDIERKMSRTPAPPSHPPPREMWTEITKDLVCREAIEQMGYAYEETRWFFYIMDYLKYDEVLQLTELSARIRRYRRRCRDAEREREYADDWYRRSQRHGHGYDHSPHYRGFSSEWDDERVREREVIYDSHGAARGYWR</sequence>
<dbReference type="AlphaFoldDB" id="A0A8E5MFZ8"/>
<dbReference type="Pfam" id="PF26118">
    <property type="entry name" value="DUF8035"/>
    <property type="match status" value="1"/>
</dbReference>
<feature type="region of interest" description="Disordered" evidence="1">
    <location>
        <begin position="299"/>
        <end position="339"/>
    </location>
</feature>
<dbReference type="Proteomes" id="UP000027002">
    <property type="component" value="Chromosome 2"/>
</dbReference>
<accession>A0A8E5MFZ8</accession>
<reference evidence="3" key="1">
    <citation type="submission" date="2020-03" db="EMBL/GenBank/DDBJ databases">
        <title>A mixture of massive structural variations and highly conserved coding sequences in Ustilaginoidea virens genome.</title>
        <authorList>
            <person name="Zhang K."/>
            <person name="Zhao Z."/>
            <person name="Zhang Z."/>
            <person name="Li Y."/>
            <person name="Hsiang T."/>
            <person name="Sun W."/>
        </authorList>
    </citation>
    <scope>NUCLEOTIDE SEQUENCE</scope>
    <source>
        <strain evidence="3">UV-8b</strain>
    </source>
</reference>
<name>A0A8E5MFZ8_USTVR</name>
<dbReference type="EMBL" id="CP072754">
    <property type="protein sequence ID" value="QUC18037.1"/>
    <property type="molecule type" value="Genomic_DNA"/>
</dbReference>
<dbReference type="PANTHER" id="PTHR48125">
    <property type="entry name" value="LP07818P1"/>
    <property type="match status" value="1"/>
</dbReference>
<organism evidence="3 4">
    <name type="scientific">Ustilaginoidea virens</name>
    <name type="common">Rice false smut fungus</name>
    <name type="synonym">Villosiclava virens</name>
    <dbReference type="NCBI Taxonomy" id="1159556"/>
    <lineage>
        <taxon>Eukaryota</taxon>
        <taxon>Fungi</taxon>
        <taxon>Dikarya</taxon>
        <taxon>Ascomycota</taxon>
        <taxon>Pezizomycotina</taxon>
        <taxon>Sordariomycetes</taxon>
        <taxon>Hypocreomycetidae</taxon>
        <taxon>Hypocreales</taxon>
        <taxon>Clavicipitaceae</taxon>
        <taxon>Ustilaginoidea</taxon>
    </lineage>
</organism>
<gene>
    <name evidence="3" type="ORF">UV8b_02278</name>
</gene>
<feature type="compositionally biased region" description="Basic residues" evidence="1">
    <location>
        <begin position="267"/>
        <end position="277"/>
    </location>
</feature>
<feature type="compositionally biased region" description="Basic and acidic residues" evidence="1">
    <location>
        <begin position="28"/>
        <end position="75"/>
    </location>
</feature>
<evidence type="ECO:0000313" key="4">
    <source>
        <dbReference type="Proteomes" id="UP000027002"/>
    </source>
</evidence>
<feature type="compositionally biased region" description="Basic and acidic residues" evidence="1">
    <location>
        <begin position="206"/>
        <end position="222"/>
    </location>
</feature>
<dbReference type="InterPro" id="IPR058348">
    <property type="entry name" value="DUF8035"/>
</dbReference>